<protein>
    <submittedName>
        <fullName evidence="1">Uncharacterized protein</fullName>
    </submittedName>
</protein>
<gene>
    <name evidence="1" type="ORF">B5E41_29170</name>
</gene>
<comment type="caution">
    <text evidence="1">The sequence shown here is derived from an EMBL/GenBank/DDBJ whole genome shotgun (WGS) entry which is preliminary data.</text>
</comment>
<accession>A0A246DLE3</accession>
<dbReference type="AlphaFoldDB" id="A0A246DLE3"/>
<dbReference type="EMBL" id="MXPU01000032">
    <property type="protein sequence ID" value="OWO90000.1"/>
    <property type="molecule type" value="Genomic_DNA"/>
</dbReference>
<reference evidence="1 2" key="1">
    <citation type="submission" date="2017-03" db="EMBL/GenBank/DDBJ databases">
        <title>Genome of strain Rhizobium sp. CNPSo 668.</title>
        <authorList>
            <person name="Ribeiro R."/>
        </authorList>
    </citation>
    <scope>NUCLEOTIDE SEQUENCE [LARGE SCALE GENOMIC DNA]</scope>
    <source>
        <strain evidence="1 2">CNPSo 668</strain>
    </source>
</reference>
<evidence type="ECO:0000313" key="2">
    <source>
        <dbReference type="Proteomes" id="UP000197269"/>
    </source>
</evidence>
<proteinExistence type="predicted"/>
<name>A0A246DLE3_9HYPH</name>
<evidence type="ECO:0000313" key="1">
    <source>
        <dbReference type="EMBL" id="OWO90000.1"/>
    </source>
</evidence>
<dbReference type="Proteomes" id="UP000197269">
    <property type="component" value="Unassembled WGS sequence"/>
</dbReference>
<sequence length="176" mass="19618">MADSIIDIKGMDPRKIAEALKGMTPEPSDVMDKFWVHKASATVKHIGWIALTLENDDEVREEFTKTEGCSPYSLLGIQKLATDDFTAIKAIKVVLYLANIHDDDADPVKANLLRKAVKSGTWLTTEYLHGISETNKLRWKTAIEDLFSEIEDDHELVERFCTGTRAAPTTEPAIAS</sequence>
<dbReference type="RefSeq" id="WP_088397106.1">
    <property type="nucleotide sequence ID" value="NZ_MXPU01000032.1"/>
</dbReference>
<organism evidence="1 2">
    <name type="scientific">Rhizobium esperanzae</name>
    <dbReference type="NCBI Taxonomy" id="1967781"/>
    <lineage>
        <taxon>Bacteria</taxon>
        <taxon>Pseudomonadati</taxon>
        <taxon>Pseudomonadota</taxon>
        <taxon>Alphaproteobacteria</taxon>
        <taxon>Hyphomicrobiales</taxon>
        <taxon>Rhizobiaceae</taxon>
        <taxon>Rhizobium/Agrobacterium group</taxon>
        <taxon>Rhizobium</taxon>
    </lineage>
</organism>